<keyword evidence="3 10" id="KW-0132">Cell division</keyword>
<dbReference type="EMBL" id="BNCO01000028">
    <property type="protein sequence ID" value="GIL57690.1"/>
    <property type="molecule type" value="Genomic_DNA"/>
</dbReference>
<feature type="region of interest" description="Disordered" evidence="12">
    <location>
        <begin position="60"/>
        <end position="81"/>
    </location>
</feature>
<evidence type="ECO:0000256" key="10">
    <source>
        <dbReference type="RuleBase" id="RU368072"/>
    </source>
</evidence>
<comment type="caution">
    <text evidence="15">The sequence shown here is derived from an EMBL/GenBank/DDBJ whole genome shotgun (WGS) entry which is preliminary data.</text>
</comment>
<dbReference type="InterPro" id="IPR005550">
    <property type="entry name" value="Kinetochore_Ndc80"/>
</dbReference>
<evidence type="ECO:0000313" key="15">
    <source>
        <dbReference type="EMBL" id="GIL57690.1"/>
    </source>
</evidence>
<evidence type="ECO:0000313" key="16">
    <source>
        <dbReference type="Proteomes" id="UP000747399"/>
    </source>
</evidence>
<comment type="similarity">
    <text evidence="1 10">Belongs to the NDC80/HEC1 family.</text>
</comment>
<feature type="domain" description="Kinetochore protein Ndc80 CH" evidence="13">
    <location>
        <begin position="66"/>
        <end position="189"/>
    </location>
</feature>
<feature type="compositionally biased region" description="Polar residues" evidence="12">
    <location>
        <begin position="1"/>
        <end position="19"/>
    </location>
</feature>
<evidence type="ECO:0000256" key="1">
    <source>
        <dbReference type="ARBA" id="ARBA00007050"/>
    </source>
</evidence>
<keyword evidence="16" id="KW-1185">Reference proteome</keyword>
<evidence type="ECO:0000256" key="12">
    <source>
        <dbReference type="SAM" id="MobiDB-lite"/>
    </source>
</evidence>
<dbReference type="GO" id="GO:0031262">
    <property type="term" value="C:Ndc80 complex"/>
    <property type="evidence" value="ECO:0007669"/>
    <property type="project" value="UniProtKB-UniRule"/>
</dbReference>
<dbReference type="GO" id="GO:0005634">
    <property type="term" value="C:nucleus"/>
    <property type="evidence" value="ECO:0007669"/>
    <property type="project" value="UniProtKB-SubCell"/>
</dbReference>
<dbReference type="Pfam" id="PF24487">
    <property type="entry name" value="NDC80_loop"/>
    <property type="match status" value="1"/>
</dbReference>
<dbReference type="PANTHER" id="PTHR10643:SF2">
    <property type="entry name" value="KINETOCHORE PROTEIN NDC80 HOMOLOG"/>
    <property type="match status" value="1"/>
</dbReference>
<keyword evidence="7 10" id="KW-0539">Nucleus</keyword>
<dbReference type="Proteomes" id="UP000747399">
    <property type="component" value="Unassembled WGS sequence"/>
</dbReference>
<sequence>MSRRQTLAQLSPSQLNSKGGNSGAHARGSKDVGPLPGKGRKSVAGGLLMAAAMPGSCLERRSSVVTKSSGPKQDPRPLNSKEYQNNCIKTVINYLTTHNFSYPVSPKTLASPTGKDFSTVVTFLFQQIDPVAFRIQGKVEDEVPLFFKRLNYPFQISKSALFAVGTPHSWPAVLAALTWLVELLEYAEKSSSNKASGFERDNKVEDFLNYLAEGYQTWMSGDDDRCQQLDEQFAAKYIKQAAELDASREERRRANEQLLAELAHFRSLPDPVETAKQKLNELLIDKEKLQQLVQQDQGLKQTALRKLSEKKADLQAKQDQITAAVADVEQLRQRVVVQSVNKADLNRMIMERNKQAEVLAAETAKCEEMEQRVHEREMQIVRCLNGIDALAVTFGRLANRLKLIPATSKRAGGTNYELRINRNAASQLEFCNLDLKGVVKPNLERLCEMYRTRASQLGQDLISLKEALMARLESSAEKQEENAALQADIAKAEAQLQAAKDAQEEKCRRLAAQAEGIKAQVDEFYSAVSNRTEHMEEQLARAQVMYEQTKRECEAELAKLEADLNQAIKLMIAHKEFVTSTIARTATVVRQAKAEISDLHKARIFNVVAT</sequence>
<dbReference type="GO" id="GO:0051315">
    <property type="term" value="P:attachment of mitotic spindle microtubules to kinetochore"/>
    <property type="evidence" value="ECO:0007669"/>
    <property type="project" value="UniProtKB-UniRule"/>
</dbReference>
<evidence type="ECO:0000256" key="6">
    <source>
        <dbReference type="ARBA" id="ARBA00023054"/>
    </source>
</evidence>
<feature type="domain" description="Kinetochore protein NDC80 loop region" evidence="14">
    <location>
        <begin position="363"/>
        <end position="584"/>
    </location>
</feature>
<protein>
    <recommendedName>
        <fullName evidence="10">Kinetochore protein NDC80</fullName>
    </recommendedName>
</protein>
<evidence type="ECO:0000256" key="8">
    <source>
        <dbReference type="ARBA" id="ARBA00023306"/>
    </source>
</evidence>
<feature type="coiled-coil region" evidence="11">
    <location>
        <begin position="462"/>
        <end position="570"/>
    </location>
</feature>
<keyword evidence="6 11" id="KW-0175">Coiled coil</keyword>
<dbReference type="InterPro" id="IPR055260">
    <property type="entry name" value="Ndc80_CH"/>
</dbReference>
<name>A0A8J4BB27_9CHLO</name>
<dbReference type="InterPro" id="IPR038273">
    <property type="entry name" value="Ndc80_sf"/>
</dbReference>
<evidence type="ECO:0000256" key="7">
    <source>
        <dbReference type="ARBA" id="ARBA00023242"/>
    </source>
</evidence>
<dbReference type="GO" id="GO:0051301">
    <property type="term" value="P:cell division"/>
    <property type="evidence" value="ECO:0007669"/>
    <property type="project" value="UniProtKB-UniRule"/>
</dbReference>
<proteinExistence type="inferred from homology"/>
<dbReference type="Gene3D" id="1.10.418.30">
    <property type="entry name" value="Ncd80 complex, Ncd80 subunit"/>
    <property type="match status" value="1"/>
</dbReference>
<accession>A0A8J4BB27</accession>
<evidence type="ECO:0000256" key="5">
    <source>
        <dbReference type="ARBA" id="ARBA00022838"/>
    </source>
</evidence>
<dbReference type="AlphaFoldDB" id="A0A8J4BB27"/>
<evidence type="ECO:0000256" key="9">
    <source>
        <dbReference type="ARBA" id="ARBA00023328"/>
    </source>
</evidence>
<evidence type="ECO:0000256" key="3">
    <source>
        <dbReference type="ARBA" id="ARBA00022618"/>
    </source>
</evidence>
<reference evidence="15" key="1">
    <citation type="journal article" date="2021" name="Proc. Natl. Acad. Sci. U.S.A.">
        <title>Three genomes in the algal genus Volvox reveal the fate of a haploid sex-determining region after a transition to homothallism.</title>
        <authorList>
            <person name="Yamamoto K."/>
            <person name="Hamaji T."/>
            <person name="Kawai-Toyooka H."/>
            <person name="Matsuzaki R."/>
            <person name="Takahashi F."/>
            <person name="Nishimura Y."/>
            <person name="Kawachi M."/>
            <person name="Noguchi H."/>
            <person name="Minakuchi Y."/>
            <person name="Umen J.G."/>
            <person name="Toyoda A."/>
            <person name="Nozaki H."/>
        </authorList>
    </citation>
    <scope>NUCLEOTIDE SEQUENCE</scope>
    <source>
        <strain evidence="15">NIES-3780</strain>
    </source>
</reference>
<feature type="coiled-coil region" evidence="11">
    <location>
        <begin position="237"/>
        <end position="334"/>
    </location>
</feature>
<comment type="subcellular location">
    <subcellularLocation>
        <location evidence="10">Chromosome</location>
        <location evidence="10">Centromere</location>
        <location evidence="10">Kinetochore</location>
    </subcellularLocation>
    <subcellularLocation>
        <location evidence="10">Nucleus</location>
    </subcellularLocation>
</comment>
<feature type="region of interest" description="Disordered" evidence="12">
    <location>
        <begin position="1"/>
        <end position="40"/>
    </location>
</feature>
<keyword evidence="5 10" id="KW-0995">Kinetochore</keyword>
<keyword evidence="9 10" id="KW-0137">Centromere</keyword>
<gene>
    <name evidence="15" type="ORF">Vafri_12814</name>
</gene>
<comment type="subunit">
    <text evidence="10">Component of the NDC80 complex.</text>
</comment>
<dbReference type="InterPro" id="IPR057091">
    <property type="entry name" value="NDC80_loop"/>
</dbReference>
<evidence type="ECO:0000256" key="11">
    <source>
        <dbReference type="SAM" id="Coils"/>
    </source>
</evidence>
<organism evidence="15 16">
    <name type="scientific">Volvox africanus</name>
    <dbReference type="NCBI Taxonomy" id="51714"/>
    <lineage>
        <taxon>Eukaryota</taxon>
        <taxon>Viridiplantae</taxon>
        <taxon>Chlorophyta</taxon>
        <taxon>core chlorophytes</taxon>
        <taxon>Chlorophyceae</taxon>
        <taxon>CS clade</taxon>
        <taxon>Chlamydomonadales</taxon>
        <taxon>Volvocaceae</taxon>
        <taxon>Volvox</taxon>
    </lineage>
</organism>
<keyword evidence="8 10" id="KW-0131">Cell cycle</keyword>
<keyword evidence="4 10" id="KW-0498">Mitosis</keyword>
<keyword evidence="2 10" id="KW-0158">Chromosome</keyword>
<comment type="function">
    <text evidence="10">Acts as a component of the essential kinetochore-associated NDC80 complex, which is required for chromosome segregation and spindle checkpoint activity.</text>
</comment>
<dbReference type="PANTHER" id="PTHR10643">
    <property type="entry name" value="KINETOCHORE PROTEIN NDC80"/>
    <property type="match status" value="1"/>
</dbReference>
<dbReference type="Pfam" id="PF03801">
    <property type="entry name" value="Ndc80_HEC"/>
    <property type="match status" value="1"/>
</dbReference>
<evidence type="ECO:0000256" key="4">
    <source>
        <dbReference type="ARBA" id="ARBA00022776"/>
    </source>
</evidence>
<evidence type="ECO:0000256" key="2">
    <source>
        <dbReference type="ARBA" id="ARBA00022454"/>
    </source>
</evidence>
<evidence type="ECO:0000259" key="13">
    <source>
        <dbReference type="Pfam" id="PF03801"/>
    </source>
</evidence>
<evidence type="ECO:0000259" key="14">
    <source>
        <dbReference type="Pfam" id="PF24487"/>
    </source>
</evidence>